<organism evidence="2 3">
    <name type="scientific">Cerrena zonata</name>
    <dbReference type="NCBI Taxonomy" id="2478898"/>
    <lineage>
        <taxon>Eukaryota</taxon>
        <taxon>Fungi</taxon>
        <taxon>Dikarya</taxon>
        <taxon>Basidiomycota</taxon>
        <taxon>Agaricomycotina</taxon>
        <taxon>Agaricomycetes</taxon>
        <taxon>Polyporales</taxon>
        <taxon>Cerrenaceae</taxon>
        <taxon>Cerrena</taxon>
    </lineage>
</organism>
<dbReference type="SMART" id="SM00225">
    <property type="entry name" value="BTB"/>
    <property type="match status" value="1"/>
</dbReference>
<comment type="caution">
    <text evidence="2">The sequence shown here is derived from an EMBL/GenBank/DDBJ whole genome shotgun (WGS) entry which is preliminary data.</text>
</comment>
<dbReference type="InterPro" id="IPR011333">
    <property type="entry name" value="SKP1/BTB/POZ_sf"/>
</dbReference>
<feature type="domain" description="BTB" evidence="1">
    <location>
        <begin position="35"/>
        <end position="94"/>
    </location>
</feature>
<dbReference type="Proteomes" id="UP001385951">
    <property type="component" value="Unassembled WGS sequence"/>
</dbReference>
<reference evidence="2 3" key="1">
    <citation type="submission" date="2022-09" db="EMBL/GenBank/DDBJ databases">
        <authorList>
            <person name="Palmer J.M."/>
        </authorList>
    </citation>
    <scope>NUCLEOTIDE SEQUENCE [LARGE SCALE GENOMIC DNA]</scope>
    <source>
        <strain evidence="2 3">DSM 7382</strain>
    </source>
</reference>
<proteinExistence type="predicted"/>
<evidence type="ECO:0000313" key="2">
    <source>
        <dbReference type="EMBL" id="KAK7692528.1"/>
    </source>
</evidence>
<dbReference type="Gene3D" id="3.30.710.10">
    <property type="entry name" value="Potassium Channel Kv1.1, Chain A"/>
    <property type="match status" value="1"/>
</dbReference>
<gene>
    <name evidence="2" type="ORF">QCA50_004158</name>
</gene>
<sequence length="337" mass="37862">MSDFGDDDSTGQVEVEDPQPVEKFVPCHPFGDPSADFILRSNDDVEFKVHRTILAMASPVFRDMLMLAHDPADVPVLTLTEDHTVLDWILRACYPTSTPDLKDLDFIYKVVQIADKYQMDFVMDNLTTPLQKFLESDPLRVFAIAYRFKNTTLASSAARQTLRIPANEIIQADIPEFRSLPVFALQRLLLYRKQCTDAAVALTSNHAWITDLTPCWWKNHPVHDAKTARCETCTVITKTILNQHIYETYHPRQWFVDRMAEVGQLLSKCPIGSSIAWKRIPKSALECSICGPSAANDLVAFSKVLAAKVDEVVGEVGIDHYLSLTTINGHELSDIPG</sequence>
<protein>
    <recommendedName>
        <fullName evidence="1">BTB domain-containing protein</fullName>
    </recommendedName>
</protein>
<dbReference type="Pfam" id="PF00651">
    <property type="entry name" value="BTB"/>
    <property type="match status" value="1"/>
</dbReference>
<dbReference type="CDD" id="cd18186">
    <property type="entry name" value="BTB_POZ_ZBTB_KLHL-like"/>
    <property type="match status" value="1"/>
</dbReference>
<evidence type="ECO:0000259" key="1">
    <source>
        <dbReference type="PROSITE" id="PS50097"/>
    </source>
</evidence>
<evidence type="ECO:0000313" key="3">
    <source>
        <dbReference type="Proteomes" id="UP001385951"/>
    </source>
</evidence>
<accession>A0AAW0GGH1</accession>
<dbReference type="InterPro" id="IPR000210">
    <property type="entry name" value="BTB/POZ_dom"/>
</dbReference>
<keyword evidence="3" id="KW-1185">Reference proteome</keyword>
<dbReference type="AlphaFoldDB" id="A0AAW0GGH1"/>
<dbReference type="EMBL" id="JASBNA010000004">
    <property type="protein sequence ID" value="KAK7692528.1"/>
    <property type="molecule type" value="Genomic_DNA"/>
</dbReference>
<name>A0AAW0GGH1_9APHY</name>
<dbReference type="SUPFAM" id="SSF54695">
    <property type="entry name" value="POZ domain"/>
    <property type="match status" value="1"/>
</dbReference>
<dbReference type="PROSITE" id="PS50097">
    <property type="entry name" value="BTB"/>
    <property type="match status" value="1"/>
</dbReference>